<gene>
    <name evidence="1" type="ORF">S01H4_13085</name>
</gene>
<name>X0YDM5_9ZZZZ</name>
<dbReference type="AlphaFoldDB" id="X0YDM5"/>
<organism evidence="1">
    <name type="scientific">marine sediment metagenome</name>
    <dbReference type="NCBI Taxonomy" id="412755"/>
    <lineage>
        <taxon>unclassified sequences</taxon>
        <taxon>metagenomes</taxon>
        <taxon>ecological metagenomes</taxon>
    </lineage>
</organism>
<dbReference type="EMBL" id="BART01005774">
    <property type="protein sequence ID" value="GAG53959.1"/>
    <property type="molecule type" value="Genomic_DNA"/>
</dbReference>
<proteinExistence type="predicted"/>
<sequence>MGHGFIGEPSVEDDYSIKMVGENSFKITSNYEAGSYKEVRFGWVFTDLVSLLGSWGIRYAGWKPDMIGSYSDGAIPLSDLIEEGVNTNPLIGSYGDRA</sequence>
<evidence type="ECO:0000313" key="1">
    <source>
        <dbReference type="EMBL" id="GAG53959.1"/>
    </source>
</evidence>
<protein>
    <submittedName>
        <fullName evidence="1">Uncharacterized protein</fullName>
    </submittedName>
</protein>
<comment type="caution">
    <text evidence="1">The sequence shown here is derived from an EMBL/GenBank/DDBJ whole genome shotgun (WGS) entry which is preliminary data.</text>
</comment>
<accession>X0YDM5</accession>
<reference evidence="1" key="1">
    <citation type="journal article" date="2014" name="Front. Microbiol.">
        <title>High frequency of phylogenetically diverse reductive dehalogenase-homologous genes in deep subseafloor sedimentary metagenomes.</title>
        <authorList>
            <person name="Kawai M."/>
            <person name="Futagami T."/>
            <person name="Toyoda A."/>
            <person name="Takaki Y."/>
            <person name="Nishi S."/>
            <person name="Hori S."/>
            <person name="Arai W."/>
            <person name="Tsubouchi T."/>
            <person name="Morono Y."/>
            <person name="Uchiyama I."/>
            <person name="Ito T."/>
            <person name="Fujiyama A."/>
            <person name="Inagaki F."/>
            <person name="Takami H."/>
        </authorList>
    </citation>
    <scope>NUCLEOTIDE SEQUENCE</scope>
    <source>
        <strain evidence="1">Expedition CK06-06</strain>
    </source>
</reference>